<feature type="compositionally biased region" description="Polar residues" evidence="1">
    <location>
        <begin position="133"/>
        <end position="152"/>
    </location>
</feature>
<dbReference type="OrthoDB" id="2570975at2759"/>
<evidence type="ECO:0000313" key="2">
    <source>
        <dbReference type="EMBL" id="KZT60702.1"/>
    </source>
</evidence>
<dbReference type="EMBL" id="KV423928">
    <property type="protein sequence ID" value="KZT60702.1"/>
    <property type="molecule type" value="Genomic_DNA"/>
</dbReference>
<protein>
    <submittedName>
        <fullName evidence="2">Uncharacterized protein</fullName>
    </submittedName>
</protein>
<keyword evidence="3" id="KW-1185">Reference proteome</keyword>
<organism evidence="2 3">
    <name type="scientific">Calocera cornea HHB12733</name>
    <dbReference type="NCBI Taxonomy" id="1353952"/>
    <lineage>
        <taxon>Eukaryota</taxon>
        <taxon>Fungi</taxon>
        <taxon>Dikarya</taxon>
        <taxon>Basidiomycota</taxon>
        <taxon>Agaricomycotina</taxon>
        <taxon>Dacrymycetes</taxon>
        <taxon>Dacrymycetales</taxon>
        <taxon>Dacrymycetaceae</taxon>
        <taxon>Calocera</taxon>
    </lineage>
</organism>
<name>A0A165IKS5_9BASI</name>
<feature type="compositionally biased region" description="Low complexity" evidence="1">
    <location>
        <begin position="1"/>
        <end position="30"/>
    </location>
</feature>
<feature type="compositionally biased region" description="Polar residues" evidence="1">
    <location>
        <begin position="186"/>
        <end position="203"/>
    </location>
</feature>
<reference evidence="2 3" key="1">
    <citation type="journal article" date="2016" name="Mol. Biol. Evol.">
        <title>Comparative Genomics of Early-Diverging Mushroom-Forming Fungi Provides Insights into the Origins of Lignocellulose Decay Capabilities.</title>
        <authorList>
            <person name="Nagy L.G."/>
            <person name="Riley R."/>
            <person name="Tritt A."/>
            <person name="Adam C."/>
            <person name="Daum C."/>
            <person name="Floudas D."/>
            <person name="Sun H."/>
            <person name="Yadav J.S."/>
            <person name="Pangilinan J."/>
            <person name="Larsson K.H."/>
            <person name="Matsuura K."/>
            <person name="Barry K."/>
            <person name="Labutti K."/>
            <person name="Kuo R."/>
            <person name="Ohm R.A."/>
            <person name="Bhattacharya S.S."/>
            <person name="Shirouzu T."/>
            <person name="Yoshinaga Y."/>
            <person name="Martin F.M."/>
            <person name="Grigoriev I.V."/>
            <person name="Hibbett D.S."/>
        </authorList>
    </citation>
    <scope>NUCLEOTIDE SEQUENCE [LARGE SCALE GENOMIC DNA]</scope>
    <source>
        <strain evidence="2 3">HHB12733</strain>
    </source>
</reference>
<gene>
    <name evidence="2" type="ORF">CALCODRAFT_491956</name>
</gene>
<dbReference type="Proteomes" id="UP000076842">
    <property type="component" value="Unassembled WGS sequence"/>
</dbReference>
<sequence>MSPKAPSTSPRPSKSPSPTTSRATTMVRGSTPPPRKRTSSPRVSPKLAVIGKTDFPQTTIAPRSDAEHIASKMTPFEFGKDAARRASMPTKYHSSEQTLLPCPMSPAPTAGNSSRYATPLREVQEWVVPITPASTDIPSADDSPQSSEQTLSPRPISPTPTVGSTPRHATPLRVKQASAMPITPASIDSSSPHDSPQTPTRQEASAVILAHDVQEGTPKGKALAPYNPRDGLPANKTARTDWVLQDLYSRLDTLTFNLPGPRYRPIDLDTFRRKGRSDLVEGKTINDIGNLVFTHSRTWNASRCNIQLPRVDPSAKEVKCKVLSDSPNFESPTHVLVLTTGVGNDKTFTYVPVHDMVYLAQCVGLRAGLFPPSHPKRVQEEDGSYSVTLPIVVLHVPANHCFGLLDDYFYHRNLTYFFQQLISPMRPTNNERTFENNYHRCRFYVRLLCVKFTFPQIARRLLAIHHLHQDAVHLGVVDPSFWRVVNVAWFCCGAALKGKKLEQEQAEALSLSGKRGAGRSASLPNITV</sequence>
<evidence type="ECO:0000256" key="1">
    <source>
        <dbReference type="SAM" id="MobiDB-lite"/>
    </source>
</evidence>
<dbReference type="AlphaFoldDB" id="A0A165IKS5"/>
<feature type="region of interest" description="Disordered" evidence="1">
    <location>
        <begin position="183"/>
        <end position="203"/>
    </location>
</feature>
<evidence type="ECO:0000313" key="3">
    <source>
        <dbReference type="Proteomes" id="UP000076842"/>
    </source>
</evidence>
<feature type="region of interest" description="Disordered" evidence="1">
    <location>
        <begin position="133"/>
        <end position="168"/>
    </location>
</feature>
<proteinExistence type="predicted"/>
<accession>A0A165IKS5</accession>
<dbReference type="InParanoid" id="A0A165IKS5"/>
<feature type="region of interest" description="Disordered" evidence="1">
    <location>
        <begin position="1"/>
        <end position="117"/>
    </location>
</feature>